<organism evidence="1 2">
    <name type="scientific">Rhodoblastus acidophilus</name>
    <name type="common">Rhodopseudomonas acidophila</name>
    <dbReference type="NCBI Taxonomy" id="1074"/>
    <lineage>
        <taxon>Bacteria</taxon>
        <taxon>Pseudomonadati</taxon>
        <taxon>Pseudomonadota</taxon>
        <taxon>Alphaproteobacteria</taxon>
        <taxon>Hyphomicrobiales</taxon>
        <taxon>Rhodoblastaceae</taxon>
        <taxon>Rhodoblastus</taxon>
    </lineage>
</organism>
<proteinExistence type="predicted"/>
<dbReference type="Pfam" id="PF11390">
    <property type="entry name" value="FdsD"/>
    <property type="match status" value="1"/>
</dbReference>
<dbReference type="Proteomes" id="UP000439113">
    <property type="component" value="Unassembled WGS sequence"/>
</dbReference>
<dbReference type="RefSeq" id="WP_155445840.1">
    <property type="nucleotide sequence ID" value="NZ_JAOQNR010000006.1"/>
</dbReference>
<reference evidence="1 2" key="1">
    <citation type="submission" date="2019-11" db="EMBL/GenBank/DDBJ databases">
        <title>Whole-genome sequence of a Rhodoblastus acidophilus DSM 142.</title>
        <authorList>
            <person name="Kyndt J.A."/>
            <person name="Meyer T.E."/>
        </authorList>
    </citation>
    <scope>NUCLEOTIDE SEQUENCE [LARGE SCALE GENOMIC DNA]</scope>
    <source>
        <strain evidence="1 2">DSM 142</strain>
    </source>
</reference>
<gene>
    <name evidence="1" type="ORF">GJ654_09085</name>
</gene>
<dbReference type="OrthoDB" id="7409377at2"/>
<evidence type="ECO:0000313" key="2">
    <source>
        <dbReference type="Proteomes" id="UP000439113"/>
    </source>
</evidence>
<dbReference type="InterPro" id="IPR021074">
    <property type="entry name" value="Formate_DH_dsu"/>
</dbReference>
<sequence length="79" mass="8820">MSEIAHDTEAKLLRMAVQIADYYKAYGDTAPGAIAGHINKFWTPKMREEFLCAATGRTLEPPPLDAARALVKRRKAEVF</sequence>
<name>A0A6N8DLB9_RHOAC</name>
<evidence type="ECO:0000313" key="1">
    <source>
        <dbReference type="EMBL" id="MTV31148.1"/>
    </source>
</evidence>
<dbReference type="AlphaFoldDB" id="A0A6N8DLB9"/>
<protein>
    <submittedName>
        <fullName evidence="1">Formate dehydrogenase subunit delta</fullName>
    </submittedName>
</protein>
<comment type="caution">
    <text evidence="1">The sequence shown here is derived from an EMBL/GenBank/DDBJ whole genome shotgun (WGS) entry which is preliminary data.</text>
</comment>
<accession>A0A6N8DLB9</accession>
<dbReference type="EMBL" id="WNKS01000006">
    <property type="protein sequence ID" value="MTV31148.1"/>
    <property type="molecule type" value="Genomic_DNA"/>
</dbReference>